<gene>
    <name evidence="1" type="ORF">ACFO26_06910</name>
</gene>
<dbReference type="EMBL" id="JBHSGD010000005">
    <property type="protein sequence ID" value="MFC4652637.1"/>
    <property type="molecule type" value="Genomic_DNA"/>
</dbReference>
<proteinExistence type="predicted"/>
<name>A0ABV9JD06_9LACT</name>
<dbReference type="Proteomes" id="UP001595987">
    <property type="component" value="Unassembled WGS sequence"/>
</dbReference>
<comment type="caution">
    <text evidence="1">The sequence shown here is derived from an EMBL/GenBank/DDBJ whole genome shotgun (WGS) entry which is preliminary data.</text>
</comment>
<keyword evidence="2" id="KW-1185">Reference proteome</keyword>
<evidence type="ECO:0008006" key="3">
    <source>
        <dbReference type="Google" id="ProtNLM"/>
    </source>
</evidence>
<dbReference type="RefSeq" id="WP_213535876.1">
    <property type="nucleotide sequence ID" value="NZ_BOVQ01000005.1"/>
</dbReference>
<accession>A0ABV9JD06</accession>
<reference evidence="2" key="1">
    <citation type="journal article" date="2019" name="Int. J. Syst. Evol. Microbiol.">
        <title>The Global Catalogue of Microorganisms (GCM) 10K type strain sequencing project: providing services to taxonomists for standard genome sequencing and annotation.</title>
        <authorList>
            <consortium name="The Broad Institute Genomics Platform"/>
            <consortium name="The Broad Institute Genome Sequencing Center for Infectious Disease"/>
            <person name="Wu L."/>
            <person name="Ma J."/>
        </authorList>
    </citation>
    <scope>NUCLEOTIDE SEQUENCE [LARGE SCALE GENOMIC DNA]</scope>
    <source>
        <strain evidence="2">CCUG 63287</strain>
    </source>
</reference>
<evidence type="ECO:0000313" key="1">
    <source>
        <dbReference type="EMBL" id="MFC4652637.1"/>
    </source>
</evidence>
<evidence type="ECO:0000313" key="2">
    <source>
        <dbReference type="Proteomes" id="UP001595987"/>
    </source>
</evidence>
<sequence>MKDMLDELVELLVTDENIASIQKAEGLKSYQRLETLANDLPSITISPTGPPEQDSFGSNKFLSQHFVFQVSIETIDRKLCKTLQKTVEMIFMTKGFYQMPGGLDEYFNDTKRYVDARFYQGNSRLYENY</sequence>
<protein>
    <recommendedName>
        <fullName evidence="3">Phage protein</fullName>
    </recommendedName>
</protein>
<organism evidence="1 2">
    <name type="scientific">Lactococcus nasutitermitis</name>
    <dbReference type="NCBI Taxonomy" id="1652957"/>
    <lineage>
        <taxon>Bacteria</taxon>
        <taxon>Bacillati</taxon>
        <taxon>Bacillota</taxon>
        <taxon>Bacilli</taxon>
        <taxon>Lactobacillales</taxon>
        <taxon>Streptococcaceae</taxon>
        <taxon>Lactococcus</taxon>
    </lineage>
</organism>